<evidence type="ECO:0000313" key="1">
    <source>
        <dbReference type="EMBL" id="ACL69126.1"/>
    </source>
</evidence>
<dbReference type="HOGENOM" id="CLU_3234358_0_0_9"/>
<dbReference type="Proteomes" id="UP000000719">
    <property type="component" value="Chromosome"/>
</dbReference>
<accession>B8D1P9</accession>
<organism evidence="1 2">
    <name type="scientific">Halothermothrix orenii (strain H 168 / OCM 544 / DSM 9562)</name>
    <dbReference type="NCBI Taxonomy" id="373903"/>
    <lineage>
        <taxon>Bacteria</taxon>
        <taxon>Bacillati</taxon>
        <taxon>Bacillota</taxon>
        <taxon>Clostridia</taxon>
        <taxon>Halanaerobiales</taxon>
        <taxon>Halothermotrichaceae</taxon>
        <taxon>Halothermothrix</taxon>
    </lineage>
</organism>
<protein>
    <submittedName>
        <fullName evidence="1">Uncharacterized protein</fullName>
    </submittedName>
</protein>
<evidence type="ECO:0000313" key="2">
    <source>
        <dbReference type="Proteomes" id="UP000000719"/>
    </source>
</evidence>
<dbReference type="AlphaFoldDB" id="B8D1P9"/>
<reference evidence="1 2" key="1">
    <citation type="journal article" date="2009" name="PLoS ONE">
        <title>Genome analysis of the anaerobic thermohalophilic bacterium Halothermothrix orenii.</title>
        <authorList>
            <person name="Mavromatis K."/>
            <person name="Ivanova N."/>
            <person name="Anderson I."/>
            <person name="Lykidis A."/>
            <person name="Hooper S.D."/>
            <person name="Sun H."/>
            <person name="Kunin V."/>
            <person name="Lapidus A."/>
            <person name="Hugenholtz P."/>
            <person name="Patel B."/>
            <person name="Kyrpides N.C."/>
        </authorList>
    </citation>
    <scope>NUCLEOTIDE SEQUENCE [LARGE SCALE GENOMIC DNA]</scope>
    <source>
        <strain evidence="2">H 168 / OCM 544 / DSM 9562</strain>
    </source>
</reference>
<gene>
    <name evidence="1" type="ordered locus">Hore_03650</name>
</gene>
<keyword evidence="2" id="KW-1185">Reference proteome</keyword>
<name>B8D1P9_HALOH</name>
<dbReference type="KEGG" id="hor:Hore_03650"/>
<proteinExistence type="predicted"/>
<dbReference type="EMBL" id="CP001098">
    <property type="protein sequence ID" value="ACL69126.1"/>
    <property type="molecule type" value="Genomic_DNA"/>
</dbReference>
<sequence length="43" mass="4799">MDKKCVSTGAPTKLPKKEIIPIKTPKAADKNINSFIYEPKLIK</sequence>